<feature type="region of interest" description="Disordered" evidence="1">
    <location>
        <begin position="135"/>
        <end position="174"/>
    </location>
</feature>
<feature type="compositionally biased region" description="Polar residues" evidence="1">
    <location>
        <begin position="159"/>
        <end position="169"/>
    </location>
</feature>
<dbReference type="EMBL" id="UYRV01005349">
    <property type="protein sequence ID" value="VDK52506.1"/>
    <property type="molecule type" value="Genomic_DNA"/>
</dbReference>
<dbReference type="AlphaFoldDB" id="A0A3P6QN86"/>
<evidence type="ECO:0000313" key="2">
    <source>
        <dbReference type="EMBL" id="VDK52506.1"/>
    </source>
</evidence>
<accession>A0A3P6QN86</accession>
<evidence type="ECO:0000256" key="1">
    <source>
        <dbReference type="SAM" id="MobiDB-lite"/>
    </source>
</evidence>
<dbReference type="Proteomes" id="UP000271889">
    <property type="component" value="Unassembled WGS sequence"/>
</dbReference>
<dbReference type="OrthoDB" id="10491156at2759"/>
<organism evidence="2 3">
    <name type="scientific">Cylicostephanus goldi</name>
    <name type="common">Nematode worm</name>
    <dbReference type="NCBI Taxonomy" id="71465"/>
    <lineage>
        <taxon>Eukaryota</taxon>
        <taxon>Metazoa</taxon>
        <taxon>Ecdysozoa</taxon>
        <taxon>Nematoda</taxon>
        <taxon>Chromadorea</taxon>
        <taxon>Rhabditida</taxon>
        <taxon>Rhabditina</taxon>
        <taxon>Rhabditomorpha</taxon>
        <taxon>Strongyloidea</taxon>
        <taxon>Strongylidae</taxon>
        <taxon>Cylicostephanus</taxon>
    </lineage>
</organism>
<gene>
    <name evidence="2" type="ORF">CGOC_LOCUS2400</name>
</gene>
<sequence>MPSQSVPSTIIQPGSSPQAQGFSAKSPTMPCQNGACPPPFTCVDNVCVKGKVCKTSSYCDDPRFECNQQICVPKPEWRPEYSLMMCPCPPSATCVKNFCVVSKFPCQNDNECGSPQLKCIEFNCVVQKQAPSVPTLPPTAPSAPPTAPSVPTLPPANESKPSMPSQSPDTVPPQPSFDCVNGTCPEPYVCIAGSCVRGQRCKIDSDCGYSRVKCLKGLCMQVKLKIMQPILVIGDES</sequence>
<reference evidence="2 3" key="1">
    <citation type="submission" date="2018-11" db="EMBL/GenBank/DDBJ databases">
        <authorList>
            <consortium name="Pathogen Informatics"/>
        </authorList>
    </citation>
    <scope>NUCLEOTIDE SEQUENCE [LARGE SCALE GENOMIC DNA]</scope>
</reference>
<proteinExistence type="predicted"/>
<keyword evidence="3" id="KW-1185">Reference proteome</keyword>
<protein>
    <submittedName>
        <fullName evidence="2">Uncharacterized protein</fullName>
    </submittedName>
</protein>
<feature type="compositionally biased region" description="Pro residues" evidence="1">
    <location>
        <begin position="135"/>
        <end position="154"/>
    </location>
</feature>
<evidence type="ECO:0000313" key="3">
    <source>
        <dbReference type="Proteomes" id="UP000271889"/>
    </source>
</evidence>
<name>A0A3P6QN86_CYLGO</name>
<feature type="region of interest" description="Disordered" evidence="1">
    <location>
        <begin position="1"/>
        <end position="23"/>
    </location>
</feature>